<comment type="caution">
    <text evidence="1">The sequence shown here is derived from an EMBL/GenBank/DDBJ whole genome shotgun (WGS) entry which is preliminary data.</text>
</comment>
<evidence type="ECO:0000313" key="1">
    <source>
        <dbReference type="EMBL" id="NYF81310.1"/>
    </source>
</evidence>
<organism evidence="1 2">
    <name type="scientific">Granulicella arctica</name>
    <dbReference type="NCBI Taxonomy" id="940613"/>
    <lineage>
        <taxon>Bacteria</taxon>
        <taxon>Pseudomonadati</taxon>
        <taxon>Acidobacteriota</taxon>
        <taxon>Terriglobia</taxon>
        <taxon>Terriglobales</taxon>
        <taxon>Acidobacteriaceae</taxon>
        <taxon>Granulicella</taxon>
    </lineage>
</organism>
<gene>
    <name evidence="1" type="ORF">HDF17_003630</name>
</gene>
<reference evidence="1 2" key="1">
    <citation type="submission" date="2020-07" db="EMBL/GenBank/DDBJ databases">
        <title>Genomic Encyclopedia of Type Strains, Phase IV (KMG-V): Genome sequencing to study the core and pangenomes of soil and plant-associated prokaryotes.</title>
        <authorList>
            <person name="Whitman W."/>
        </authorList>
    </citation>
    <scope>NUCLEOTIDE SEQUENCE [LARGE SCALE GENOMIC DNA]</scope>
    <source>
        <strain evidence="1 2">X4EP2</strain>
    </source>
</reference>
<keyword evidence="2" id="KW-1185">Reference proteome</keyword>
<dbReference type="Gene3D" id="2.180.10.10">
    <property type="entry name" value="RHS repeat-associated core"/>
    <property type="match status" value="1"/>
</dbReference>
<evidence type="ECO:0000313" key="2">
    <source>
        <dbReference type="Proteomes" id="UP000589520"/>
    </source>
</evidence>
<accession>A0A7Y9TIR5</accession>
<dbReference type="SUPFAM" id="SSF52309">
    <property type="entry name" value="N-(deoxy)ribosyltransferase-like"/>
    <property type="match status" value="1"/>
</dbReference>
<protein>
    <recommendedName>
        <fullName evidence="3">RHS repeat-associated core domain-containing protein</fullName>
    </recommendedName>
</protein>
<dbReference type="EMBL" id="JACCCW010000002">
    <property type="protein sequence ID" value="NYF81310.1"/>
    <property type="molecule type" value="Genomic_DNA"/>
</dbReference>
<sequence>MNLGNPQSLNRYSYVMNNPLRFRDPSGLSPCANITANYTINSDGSLTEGAVASAFFSCGFWQDVADVFAGIGSGFADFGHDIAGLFGFGHASFKGSTTPRPSTNGGWNGHYMAGQVFQGPGSGSFVAANTAVKYAAAGTAVAYTGAFAAPQIAAGAESVMFGPSAGRVFWSGGLGAMTAAANYAEESGGMTLEMTPVGQFLTKTEIMSPGVWNWASQSFASGATGSVTTFQGDLLRLGNTWSLYEYPVLEGNNPINYISASGHW</sequence>
<proteinExistence type="predicted"/>
<dbReference type="Proteomes" id="UP000589520">
    <property type="component" value="Unassembled WGS sequence"/>
</dbReference>
<dbReference type="AlphaFoldDB" id="A0A7Y9TIR5"/>
<evidence type="ECO:0008006" key="3">
    <source>
        <dbReference type="Google" id="ProtNLM"/>
    </source>
</evidence>
<name>A0A7Y9TIR5_9BACT</name>